<dbReference type="PANTHER" id="PTHR43792">
    <property type="entry name" value="GNAT FAMILY, PUTATIVE (AFU_ORTHOLOGUE AFUA_3G00765)-RELATED-RELATED"/>
    <property type="match status" value="1"/>
</dbReference>
<protein>
    <submittedName>
        <fullName evidence="2">GNAT family N-acetyltransferase</fullName>
        <ecNumber evidence="2">2.3.1.-</ecNumber>
    </submittedName>
</protein>
<accession>A0ABS6EGH7</accession>
<keyword evidence="3" id="KW-1185">Reference proteome</keyword>
<dbReference type="PROSITE" id="PS51186">
    <property type="entry name" value="GNAT"/>
    <property type="match status" value="1"/>
</dbReference>
<reference evidence="2 3" key="1">
    <citation type="submission" date="2021-06" db="EMBL/GenBank/DDBJ databases">
        <authorList>
            <person name="Sun Q."/>
            <person name="Li D."/>
        </authorList>
    </citation>
    <scope>NUCLEOTIDE SEQUENCE [LARGE SCALE GENOMIC DNA]</scope>
    <source>
        <strain evidence="2 3">MSJ-11</strain>
    </source>
</reference>
<dbReference type="RefSeq" id="WP_216437945.1">
    <property type="nucleotide sequence ID" value="NZ_JAHLQF010000001.1"/>
</dbReference>
<sequence>MENNMDVFPKLETERLTLESIDDSHVEDLHKYWSDEKVTEFMDIDNFTDIDETKKMINLLNHLYSQGKAIRWGIYRKEDNAIIGSCGYNSGLEEGMTTGEIGYEIGREYWGKGYMEEALRAIIDYGFEKLNLNRIEAYVAKDNEKSLKLIYKLGFKKEGLLRGKGFYKGRFWDEFIFALIKDEWGKNQISKVLFHVDEKEKLDLGFKNIKNLLNDLGEENTYIEMVVNGEAVEELRKEEFKYDNILNEIISSRVKIVACQNSLNAMEIKNEDLIESIFIVPSGVGELARKQINGWAYIRP</sequence>
<dbReference type="InterPro" id="IPR000182">
    <property type="entry name" value="GNAT_dom"/>
</dbReference>
<dbReference type="InterPro" id="IPR003787">
    <property type="entry name" value="Sulphur_relay_DsrE/F-like"/>
</dbReference>
<organism evidence="2 3">
    <name type="scientific">Clostridium mobile</name>
    <dbReference type="NCBI Taxonomy" id="2841512"/>
    <lineage>
        <taxon>Bacteria</taxon>
        <taxon>Bacillati</taxon>
        <taxon>Bacillota</taxon>
        <taxon>Clostridia</taxon>
        <taxon>Eubacteriales</taxon>
        <taxon>Clostridiaceae</taxon>
        <taxon>Clostridium</taxon>
    </lineage>
</organism>
<dbReference type="InterPro" id="IPR051531">
    <property type="entry name" value="N-acetyltransferase"/>
</dbReference>
<dbReference type="EMBL" id="JAHLQF010000001">
    <property type="protein sequence ID" value="MBU5483580.1"/>
    <property type="molecule type" value="Genomic_DNA"/>
</dbReference>
<evidence type="ECO:0000313" key="2">
    <source>
        <dbReference type="EMBL" id="MBU5483580.1"/>
    </source>
</evidence>
<dbReference type="EC" id="2.3.1.-" evidence="2"/>
<feature type="domain" description="N-acetyltransferase" evidence="1">
    <location>
        <begin position="16"/>
        <end position="173"/>
    </location>
</feature>
<evidence type="ECO:0000313" key="3">
    <source>
        <dbReference type="Proteomes" id="UP000726170"/>
    </source>
</evidence>
<comment type="caution">
    <text evidence="2">The sequence shown here is derived from an EMBL/GenBank/DDBJ whole genome shotgun (WGS) entry which is preliminary data.</text>
</comment>
<evidence type="ECO:0000259" key="1">
    <source>
        <dbReference type="PROSITE" id="PS51186"/>
    </source>
</evidence>
<keyword evidence="2" id="KW-0012">Acyltransferase</keyword>
<proteinExistence type="predicted"/>
<dbReference type="PANTHER" id="PTHR43792:SF9">
    <property type="entry name" value="RIBOSOMAL-PROTEIN-ALANINE ACETYLTRANSFERASE"/>
    <property type="match status" value="1"/>
</dbReference>
<dbReference type="GO" id="GO:0016746">
    <property type="term" value="F:acyltransferase activity"/>
    <property type="evidence" value="ECO:0007669"/>
    <property type="project" value="UniProtKB-KW"/>
</dbReference>
<keyword evidence="2" id="KW-0808">Transferase</keyword>
<dbReference type="Pfam" id="PF02635">
    <property type="entry name" value="DsrE"/>
    <property type="match status" value="1"/>
</dbReference>
<gene>
    <name evidence="2" type="ORF">KQI86_04510</name>
</gene>
<dbReference type="Pfam" id="PF13302">
    <property type="entry name" value="Acetyltransf_3"/>
    <property type="match status" value="1"/>
</dbReference>
<name>A0ABS6EGH7_9CLOT</name>
<dbReference type="Proteomes" id="UP000726170">
    <property type="component" value="Unassembled WGS sequence"/>
</dbReference>